<comment type="catalytic activity">
    <reaction evidence="17">
        <text>L-seryl-[protein] + ATP = O-phospho-L-seryl-[protein] + ADP + H(+)</text>
        <dbReference type="Rhea" id="RHEA:17989"/>
        <dbReference type="Rhea" id="RHEA-COMP:9863"/>
        <dbReference type="Rhea" id="RHEA-COMP:11604"/>
        <dbReference type="ChEBI" id="CHEBI:15378"/>
        <dbReference type="ChEBI" id="CHEBI:29999"/>
        <dbReference type="ChEBI" id="CHEBI:30616"/>
        <dbReference type="ChEBI" id="CHEBI:83421"/>
        <dbReference type="ChEBI" id="CHEBI:456216"/>
        <dbReference type="EC" id="2.7.11.1"/>
    </reaction>
</comment>
<keyword evidence="7" id="KW-0677">Repeat</keyword>
<keyword evidence="23" id="KW-1185">Reference proteome</keyword>
<protein>
    <recommendedName>
        <fullName evidence="2">non-specific serine/threonine protein kinase</fullName>
        <ecNumber evidence="2">2.7.11.1</ecNumber>
    </recommendedName>
</protein>
<dbReference type="FunFam" id="3.30.430.20:FF:000016">
    <property type="entry name" value="Cysteine-rich receptor-like protein kinase 10"/>
    <property type="match status" value="1"/>
</dbReference>
<dbReference type="PANTHER" id="PTHR27002:SF814">
    <property type="entry name" value="CYSTEINE-RICH RECEPTOR-LIKE PROTEIN KINASE 10"/>
    <property type="match status" value="1"/>
</dbReference>
<dbReference type="InterPro" id="IPR038408">
    <property type="entry name" value="GNK2_sf"/>
</dbReference>
<gene>
    <name evidence="22" type="ORF">VNO80_26318</name>
</gene>
<keyword evidence="14" id="KW-0675">Receptor</keyword>
<evidence type="ECO:0000256" key="18">
    <source>
        <dbReference type="SAM" id="Phobius"/>
    </source>
</evidence>
<dbReference type="GO" id="GO:0005524">
    <property type="term" value="F:ATP binding"/>
    <property type="evidence" value="ECO:0007669"/>
    <property type="project" value="UniProtKB-KW"/>
</dbReference>
<dbReference type="EMBL" id="JAYMYR010000010">
    <property type="protein sequence ID" value="KAK7334558.1"/>
    <property type="molecule type" value="Genomic_DNA"/>
</dbReference>
<evidence type="ECO:0000256" key="13">
    <source>
        <dbReference type="ARBA" id="ARBA00023157"/>
    </source>
</evidence>
<evidence type="ECO:0000256" key="7">
    <source>
        <dbReference type="ARBA" id="ARBA00022737"/>
    </source>
</evidence>
<feature type="domain" description="Gnk2-homologous" evidence="21">
    <location>
        <begin position="140"/>
        <end position="245"/>
    </location>
</feature>
<keyword evidence="10" id="KW-0067">ATP-binding</keyword>
<evidence type="ECO:0000313" key="22">
    <source>
        <dbReference type="EMBL" id="KAK7334558.1"/>
    </source>
</evidence>
<keyword evidence="3" id="KW-0723">Serine/threonine-protein kinase</keyword>
<dbReference type="PROSITE" id="PS50011">
    <property type="entry name" value="PROTEIN_KINASE_DOM"/>
    <property type="match status" value="1"/>
</dbReference>
<feature type="signal peptide" evidence="19">
    <location>
        <begin position="1"/>
        <end position="21"/>
    </location>
</feature>
<keyword evidence="15" id="KW-0325">Glycoprotein</keyword>
<keyword evidence="13" id="KW-1015">Disulfide bond</keyword>
<dbReference type="Gene3D" id="3.30.200.20">
    <property type="entry name" value="Phosphorylase Kinase, domain 1"/>
    <property type="match status" value="1"/>
</dbReference>
<evidence type="ECO:0000256" key="8">
    <source>
        <dbReference type="ARBA" id="ARBA00022741"/>
    </source>
</evidence>
<keyword evidence="5 18" id="KW-0812">Transmembrane</keyword>
<reference evidence="22 23" key="1">
    <citation type="submission" date="2024-01" db="EMBL/GenBank/DDBJ databases">
        <title>The genomes of 5 underutilized Papilionoideae crops provide insights into root nodulation and disease resistanc.</title>
        <authorList>
            <person name="Jiang F."/>
        </authorList>
    </citation>
    <scope>NUCLEOTIDE SEQUENCE [LARGE SCALE GENOMIC DNA]</scope>
    <source>
        <strain evidence="22">JINMINGXINNONG_FW02</strain>
        <tissue evidence="22">Leaves</tissue>
    </source>
</reference>
<evidence type="ECO:0000256" key="3">
    <source>
        <dbReference type="ARBA" id="ARBA00022527"/>
    </source>
</evidence>
<evidence type="ECO:0000256" key="4">
    <source>
        <dbReference type="ARBA" id="ARBA00022679"/>
    </source>
</evidence>
<dbReference type="FunFam" id="3.30.200.20:FF:000195">
    <property type="entry name" value="G-type lectin S-receptor-like serine/threonine-protein kinase"/>
    <property type="match status" value="1"/>
</dbReference>
<dbReference type="InterPro" id="IPR002902">
    <property type="entry name" value="GNK2"/>
</dbReference>
<keyword evidence="6 19" id="KW-0732">Signal</keyword>
<dbReference type="GO" id="GO:0004674">
    <property type="term" value="F:protein serine/threonine kinase activity"/>
    <property type="evidence" value="ECO:0007669"/>
    <property type="project" value="UniProtKB-KW"/>
</dbReference>
<comment type="subcellular location">
    <subcellularLocation>
        <location evidence="1">Membrane</location>
        <topology evidence="1">Single-pass membrane protein</topology>
    </subcellularLocation>
</comment>
<dbReference type="Pfam" id="PF07714">
    <property type="entry name" value="PK_Tyr_Ser-Thr"/>
    <property type="match status" value="1"/>
</dbReference>
<evidence type="ECO:0000256" key="2">
    <source>
        <dbReference type="ARBA" id="ARBA00012513"/>
    </source>
</evidence>
<proteinExistence type="predicted"/>
<evidence type="ECO:0000256" key="15">
    <source>
        <dbReference type="ARBA" id="ARBA00023180"/>
    </source>
</evidence>
<keyword evidence="9" id="KW-0418">Kinase</keyword>
<accession>A0AAN9LI73</accession>
<dbReference type="InterPro" id="IPR001245">
    <property type="entry name" value="Ser-Thr/Tyr_kinase_cat_dom"/>
</dbReference>
<dbReference type="Gene3D" id="3.30.430.20">
    <property type="entry name" value="Gnk2 domain, C-X8-C-X2-C motif"/>
    <property type="match status" value="2"/>
</dbReference>
<evidence type="ECO:0000256" key="5">
    <source>
        <dbReference type="ARBA" id="ARBA00022692"/>
    </source>
</evidence>
<keyword evidence="11 18" id="KW-1133">Transmembrane helix</keyword>
<dbReference type="GO" id="GO:0005886">
    <property type="term" value="C:plasma membrane"/>
    <property type="evidence" value="ECO:0007669"/>
    <property type="project" value="TreeGrafter"/>
</dbReference>
<dbReference type="InterPro" id="IPR011009">
    <property type="entry name" value="Kinase-like_dom_sf"/>
</dbReference>
<evidence type="ECO:0000313" key="23">
    <source>
        <dbReference type="Proteomes" id="UP001374584"/>
    </source>
</evidence>
<feature type="domain" description="Protein kinase" evidence="20">
    <location>
        <begin position="341"/>
        <end position="433"/>
    </location>
</feature>
<dbReference type="FunFam" id="3.30.430.20:FF:000009">
    <property type="entry name" value="Cysteine-rich receptor-like protein kinase 28"/>
    <property type="match status" value="1"/>
</dbReference>
<dbReference type="PROSITE" id="PS51473">
    <property type="entry name" value="GNK2"/>
    <property type="match status" value="2"/>
</dbReference>
<keyword evidence="8" id="KW-0547">Nucleotide-binding</keyword>
<evidence type="ECO:0000256" key="9">
    <source>
        <dbReference type="ARBA" id="ARBA00022777"/>
    </source>
</evidence>
<dbReference type="InterPro" id="IPR000719">
    <property type="entry name" value="Prot_kinase_dom"/>
</dbReference>
<evidence type="ECO:0000256" key="6">
    <source>
        <dbReference type="ARBA" id="ARBA00022729"/>
    </source>
</evidence>
<evidence type="ECO:0000256" key="1">
    <source>
        <dbReference type="ARBA" id="ARBA00004167"/>
    </source>
</evidence>
<evidence type="ECO:0000256" key="14">
    <source>
        <dbReference type="ARBA" id="ARBA00023170"/>
    </source>
</evidence>
<dbReference type="Proteomes" id="UP001374584">
    <property type="component" value="Unassembled WGS sequence"/>
</dbReference>
<comment type="caution">
    <text evidence="22">The sequence shown here is derived from an EMBL/GenBank/DDBJ whole genome shotgun (WGS) entry which is preliminary data.</text>
</comment>
<keyword evidence="4" id="KW-0808">Transferase</keyword>
<evidence type="ECO:0000256" key="12">
    <source>
        <dbReference type="ARBA" id="ARBA00023136"/>
    </source>
</evidence>
<feature type="chain" id="PRO_5042954061" description="non-specific serine/threonine protein kinase" evidence="19">
    <location>
        <begin position="22"/>
        <end position="433"/>
    </location>
</feature>
<dbReference type="PANTHER" id="PTHR27002">
    <property type="entry name" value="RECEPTOR-LIKE SERINE/THREONINE-PROTEIN KINASE SD1-8"/>
    <property type="match status" value="1"/>
</dbReference>
<feature type="transmembrane region" description="Helical" evidence="18">
    <location>
        <begin position="270"/>
        <end position="292"/>
    </location>
</feature>
<evidence type="ECO:0000259" key="20">
    <source>
        <dbReference type="PROSITE" id="PS50011"/>
    </source>
</evidence>
<evidence type="ECO:0000256" key="11">
    <source>
        <dbReference type="ARBA" id="ARBA00022989"/>
    </source>
</evidence>
<evidence type="ECO:0000259" key="21">
    <source>
        <dbReference type="PROSITE" id="PS51473"/>
    </source>
</evidence>
<dbReference type="CDD" id="cd23509">
    <property type="entry name" value="Gnk2-like"/>
    <property type="match status" value="2"/>
</dbReference>
<dbReference type="Pfam" id="PF01657">
    <property type="entry name" value="Stress-antifung"/>
    <property type="match status" value="2"/>
</dbReference>
<evidence type="ECO:0000256" key="10">
    <source>
        <dbReference type="ARBA" id="ARBA00022840"/>
    </source>
</evidence>
<evidence type="ECO:0000256" key="19">
    <source>
        <dbReference type="SAM" id="SignalP"/>
    </source>
</evidence>
<keyword evidence="12 18" id="KW-0472">Membrane</keyword>
<name>A0AAN9LI73_PHACN</name>
<feature type="domain" description="Gnk2-homologous" evidence="21">
    <location>
        <begin position="30"/>
        <end position="133"/>
    </location>
</feature>
<evidence type="ECO:0000256" key="17">
    <source>
        <dbReference type="ARBA" id="ARBA00048679"/>
    </source>
</evidence>
<dbReference type="AlphaFoldDB" id="A0AAN9LI73"/>
<evidence type="ECO:0000256" key="16">
    <source>
        <dbReference type="ARBA" id="ARBA00047899"/>
    </source>
</evidence>
<sequence length="433" mass="49016">MIYQWLFIIKLVYLVVCFVAGQNISNSTPLDYRYACLDQSSVPTSTAYQTNLNNLFTSLSSDSATSNGFGNRTSGINEDMVYGLYFCRGDVNTSFCHSCVQSLGILLMQHCPNNASAVFWYPICLLRYSNQNFFGNLTIRPRIPMFDATQNFTSAGEFDSDAQVLMNGLIQIGSEAPLMFGTHMFNINGTQKRYGWVQCSRDITSEECRTCLSNMLEDVENCCQEKKVWRVFSPSCVVMYETQPFFLNGNVSAPAPQQDNAATDGNNRRWWFIVIIAVAGIALLAISIYYCYLKRKKDKQSIEEERLNSIFSQEQTDRKENMNTDLPMMPLSTILKCTNNFSDEQKLGEGGFGPVYEGILPDGRQIAVKRLSKTSVQGGEEFKNEIILIAKLQHRNLVRLLAGCLEQNEKLLVYEYMPNSSLDFHLFGMTPKQ</sequence>
<comment type="catalytic activity">
    <reaction evidence="16">
        <text>L-threonyl-[protein] + ATP = O-phospho-L-threonyl-[protein] + ADP + H(+)</text>
        <dbReference type="Rhea" id="RHEA:46608"/>
        <dbReference type="Rhea" id="RHEA-COMP:11060"/>
        <dbReference type="Rhea" id="RHEA-COMP:11605"/>
        <dbReference type="ChEBI" id="CHEBI:15378"/>
        <dbReference type="ChEBI" id="CHEBI:30013"/>
        <dbReference type="ChEBI" id="CHEBI:30616"/>
        <dbReference type="ChEBI" id="CHEBI:61977"/>
        <dbReference type="ChEBI" id="CHEBI:456216"/>
        <dbReference type="EC" id="2.7.11.1"/>
    </reaction>
</comment>
<dbReference type="EC" id="2.7.11.1" evidence="2"/>
<organism evidence="22 23">
    <name type="scientific">Phaseolus coccineus</name>
    <name type="common">Scarlet runner bean</name>
    <name type="synonym">Phaseolus multiflorus</name>
    <dbReference type="NCBI Taxonomy" id="3886"/>
    <lineage>
        <taxon>Eukaryota</taxon>
        <taxon>Viridiplantae</taxon>
        <taxon>Streptophyta</taxon>
        <taxon>Embryophyta</taxon>
        <taxon>Tracheophyta</taxon>
        <taxon>Spermatophyta</taxon>
        <taxon>Magnoliopsida</taxon>
        <taxon>eudicotyledons</taxon>
        <taxon>Gunneridae</taxon>
        <taxon>Pentapetalae</taxon>
        <taxon>rosids</taxon>
        <taxon>fabids</taxon>
        <taxon>Fabales</taxon>
        <taxon>Fabaceae</taxon>
        <taxon>Papilionoideae</taxon>
        <taxon>50 kb inversion clade</taxon>
        <taxon>NPAAA clade</taxon>
        <taxon>indigoferoid/millettioid clade</taxon>
        <taxon>Phaseoleae</taxon>
        <taxon>Phaseolus</taxon>
    </lineage>
</organism>
<dbReference type="SUPFAM" id="SSF56112">
    <property type="entry name" value="Protein kinase-like (PK-like)"/>
    <property type="match status" value="1"/>
</dbReference>